<reference evidence="3 4" key="1">
    <citation type="submission" date="2019-02" db="EMBL/GenBank/DDBJ databases">
        <title>Kribbella capetownensis sp. nov. and Kribbella speibonae sp. nov., isolated from soil.</title>
        <authorList>
            <person name="Curtis S.M."/>
            <person name="Norton I."/>
            <person name="Everest G.J."/>
            <person name="Meyers P.R."/>
        </authorList>
    </citation>
    <scope>NUCLEOTIDE SEQUENCE [LARGE SCALE GENOMIC DNA]</scope>
    <source>
        <strain evidence="3 4">NRRL B-24813</strain>
    </source>
</reference>
<gene>
    <name evidence="3" type="ORF">E0H73_20355</name>
</gene>
<dbReference type="AlphaFoldDB" id="A0A4R0KM30"/>
<feature type="domain" description="HTH arsR-type" evidence="2">
    <location>
        <begin position="2"/>
        <end position="86"/>
    </location>
</feature>
<evidence type="ECO:0000259" key="2">
    <source>
        <dbReference type="SMART" id="SM00418"/>
    </source>
</evidence>
<dbReference type="InterPro" id="IPR036388">
    <property type="entry name" value="WH-like_DNA-bd_sf"/>
</dbReference>
<dbReference type="InterPro" id="IPR036390">
    <property type="entry name" value="WH_DNA-bd_sf"/>
</dbReference>
<evidence type="ECO:0000313" key="4">
    <source>
        <dbReference type="Proteomes" id="UP000291144"/>
    </source>
</evidence>
<dbReference type="InterPro" id="IPR001845">
    <property type="entry name" value="HTH_ArsR_DNA-bd_dom"/>
</dbReference>
<organism evidence="3 4">
    <name type="scientific">Kribbella pittospori</name>
    <dbReference type="NCBI Taxonomy" id="722689"/>
    <lineage>
        <taxon>Bacteria</taxon>
        <taxon>Bacillati</taxon>
        <taxon>Actinomycetota</taxon>
        <taxon>Actinomycetes</taxon>
        <taxon>Propionibacteriales</taxon>
        <taxon>Kribbellaceae</taxon>
        <taxon>Kribbella</taxon>
    </lineage>
</organism>
<name>A0A4R0KM30_9ACTN</name>
<dbReference type="SMART" id="SM00418">
    <property type="entry name" value="HTH_ARSR"/>
    <property type="match status" value="1"/>
</dbReference>
<evidence type="ECO:0000313" key="3">
    <source>
        <dbReference type="EMBL" id="TCC60304.1"/>
    </source>
</evidence>
<dbReference type="Proteomes" id="UP000291144">
    <property type="component" value="Unassembled WGS sequence"/>
</dbReference>
<evidence type="ECO:0000256" key="1">
    <source>
        <dbReference type="SAM" id="MobiDB-lite"/>
    </source>
</evidence>
<dbReference type="Pfam" id="PF12840">
    <property type="entry name" value="HTH_20"/>
    <property type="match status" value="1"/>
</dbReference>
<dbReference type="SUPFAM" id="SSF46785">
    <property type="entry name" value="Winged helix' DNA-binding domain"/>
    <property type="match status" value="1"/>
</dbReference>
<dbReference type="InterPro" id="IPR011991">
    <property type="entry name" value="ArsR-like_HTH"/>
</dbReference>
<dbReference type="EMBL" id="SJKB01000006">
    <property type="protein sequence ID" value="TCC60304.1"/>
    <property type="molecule type" value="Genomic_DNA"/>
</dbReference>
<keyword evidence="4" id="KW-1185">Reference proteome</keyword>
<dbReference type="CDD" id="cd00090">
    <property type="entry name" value="HTH_ARSR"/>
    <property type="match status" value="1"/>
</dbReference>
<dbReference type="GO" id="GO:0003700">
    <property type="term" value="F:DNA-binding transcription factor activity"/>
    <property type="evidence" value="ECO:0007669"/>
    <property type="project" value="InterPro"/>
</dbReference>
<sequence length="199" mass="21946">MGPLELLGHPVRLRIVHALRGGRMLTTAELGELVPDISKATLYRHVDLLAGGGILEVAEERRVRGAVERRYRLRLDRASITPELAEQVTVDDHRQGFGVAVAALVAEFNAYLDRDGADPIADLAGYRQHAVWLSREELLQLIEGMRAAILPVLSNEAAPDRARYLLSPILFPVEEQSHSPAGERQNDVPQGEGETDVNH</sequence>
<dbReference type="Gene3D" id="1.10.10.10">
    <property type="entry name" value="Winged helix-like DNA-binding domain superfamily/Winged helix DNA-binding domain"/>
    <property type="match status" value="1"/>
</dbReference>
<comment type="caution">
    <text evidence="3">The sequence shown here is derived from an EMBL/GenBank/DDBJ whole genome shotgun (WGS) entry which is preliminary data.</text>
</comment>
<protein>
    <submittedName>
        <fullName evidence="3">ArsR family transcriptional regulator</fullName>
    </submittedName>
</protein>
<accession>A0A4R0KM30</accession>
<proteinExistence type="predicted"/>
<feature type="region of interest" description="Disordered" evidence="1">
    <location>
        <begin position="176"/>
        <end position="199"/>
    </location>
</feature>
<dbReference type="OrthoDB" id="5949858at2"/>
<dbReference type="Gene3D" id="6.10.140.2180">
    <property type="match status" value="1"/>
</dbReference>
<dbReference type="RefSeq" id="WP_131358691.1">
    <property type="nucleotide sequence ID" value="NZ_SJKB01000006.1"/>
</dbReference>